<dbReference type="OrthoDB" id="3687641at2759"/>
<gene>
    <name evidence="4" type="ORF">BDV95DRAFT_603448</name>
</gene>
<dbReference type="Proteomes" id="UP000481861">
    <property type="component" value="Unassembled WGS sequence"/>
</dbReference>
<dbReference type="GO" id="GO:0043386">
    <property type="term" value="P:mycotoxin biosynthetic process"/>
    <property type="evidence" value="ECO:0007669"/>
    <property type="project" value="InterPro"/>
</dbReference>
<name>A0A7C8IJX3_9PLEO</name>
<dbReference type="GO" id="GO:0016491">
    <property type="term" value="F:oxidoreductase activity"/>
    <property type="evidence" value="ECO:0007669"/>
    <property type="project" value="UniProtKB-KW"/>
</dbReference>
<comment type="pathway">
    <text evidence="1">Mycotoxin biosynthesis.</text>
</comment>
<evidence type="ECO:0000313" key="5">
    <source>
        <dbReference type="Proteomes" id="UP000481861"/>
    </source>
</evidence>
<dbReference type="EMBL" id="JAADJZ010000005">
    <property type="protein sequence ID" value="KAF2874647.1"/>
    <property type="molecule type" value="Genomic_DNA"/>
</dbReference>
<keyword evidence="2" id="KW-0560">Oxidoreductase</keyword>
<evidence type="ECO:0000256" key="3">
    <source>
        <dbReference type="ARBA" id="ARBA00035112"/>
    </source>
</evidence>
<proteinExistence type="inferred from homology"/>
<dbReference type="PANTHER" id="PTHR33365">
    <property type="entry name" value="YALI0B05434P"/>
    <property type="match status" value="1"/>
</dbReference>
<sequence length="148" mass="16887">MVLSRLDCLRTRSSPPYKRNFDGLGYFRESGIAPTTSIPTVFHQLHCLYLLRRAYYAPSEELQVFDFGKDRASHVAHCFDYLQQGLTCSADTTVESAKAGEHEFLGTDFVRECRDFEALKNYVEPRRVFNATGFLARGLVNGHIQLED</sequence>
<protein>
    <submittedName>
        <fullName evidence="4">Uncharacterized protein</fullName>
    </submittedName>
</protein>
<reference evidence="4 5" key="1">
    <citation type="submission" date="2020-01" db="EMBL/GenBank/DDBJ databases">
        <authorList>
            <consortium name="DOE Joint Genome Institute"/>
            <person name="Haridas S."/>
            <person name="Albert R."/>
            <person name="Binder M."/>
            <person name="Bloem J."/>
            <person name="Labutti K."/>
            <person name="Salamov A."/>
            <person name="Andreopoulos B."/>
            <person name="Baker S.E."/>
            <person name="Barry K."/>
            <person name="Bills G."/>
            <person name="Bluhm B.H."/>
            <person name="Cannon C."/>
            <person name="Castanera R."/>
            <person name="Culley D.E."/>
            <person name="Daum C."/>
            <person name="Ezra D."/>
            <person name="Gonzalez J.B."/>
            <person name="Henrissat B."/>
            <person name="Kuo A."/>
            <person name="Liang C."/>
            <person name="Lipzen A."/>
            <person name="Lutzoni F."/>
            <person name="Magnuson J."/>
            <person name="Mondo S."/>
            <person name="Nolan M."/>
            <person name="Ohm R."/>
            <person name="Pangilinan J."/>
            <person name="Park H.-J.H."/>
            <person name="Ramirez L."/>
            <person name="Alfaro M."/>
            <person name="Sun H."/>
            <person name="Tritt A."/>
            <person name="Yoshinaga Y."/>
            <person name="Zwiers L.-H.L."/>
            <person name="Turgeon B.G."/>
            <person name="Goodwin S.B."/>
            <person name="Spatafora J.W."/>
            <person name="Crous P.W."/>
            <person name="Grigoriev I.V."/>
        </authorList>
    </citation>
    <scope>NUCLEOTIDE SEQUENCE [LARGE SCALE GENOMIC DNA]</scope>
    <source>
        <strain evidence="4 5">CBS 611.86</strain>
    </source>
</reference>
<organism evidence="4 5">
    <name type="scientific">Massariosphaeria phaeospora</name>
    <dbReference type="NCBI Taxonomy" id="100035"/>
    <lineage>
        <taxon>Eukaryota</taxon>
        <taxon>Fungi</taxon>
        <taxon>Dikarya</taxon>
        <taxon>Ascomycota</taxon>
        <taxon>Pezizomycotina</taxon>
        <taxon>Dothideomycetes</taxon>
        <taxon>Pleosporomycetidae</taxon>
        <taxon>Pleosporales</taxon>
        <taxon>Pleosporales incertae sedis</taxon>
        <taxon>Massariosphaeria</taxon>
    </lineage>
</organism>
<comment type="caution">
    <text evidence="4">The sequence shown here is derived from an EMBL/GenBank/DDBJ whole genome shotgun (WGS) entry which is preliminary data.</text>
</comment>
<dbReference type="PANTHER" id="PTHR33365:SF11">
    <property type="entry name" value="TAT PATHWAY SIGNAL SEQUENCE"/>
    <property type="match status" value="1"/>
</dbReference>
<comment type="similarity">
    <text evidence="3">Belongs to the ustYa family.</text>
</comment>
<evidence type="ECO:0000256" key="2">
    <source>
        <dbReference type="ARBA" id="ARBA00023002"/>
    </source>
</evidence>
<evidence type="ECO:0000256" key="1">
    <source>
        <dbReference type="ARBA" id="ARBA00004685"/>
    </source>
</evidence>
<dbReference type="Pfam" id="PF11807">
    <property type="entry name" value="UstYa"/>
    <property type="match status" value="1"/>
</dbReference>
<evidence type="ECO:0000313" key="4">
    <source>
        <dbReference type="EMBL" id="KAF2874647.1"/>
    </source>
</evidence>
<dbReference type="AlphaFoldDB" id="A0A7C8IJX3"/>
<accession>A0A7C8IJX3</accession>
<dbReference type="InterPro" id="IPR021765">
    <property type="entry name" value="UstYa-like"/>
</dbReference>
<keyword evidence="5" id="KW-1185">Reference proteome</keyword>